<accession>A0A9N9TR99</accession>
<evidence type="ECO:0000256" key="8">
    <source>
        <dbReference type="ARBA" id="ARBA00023136"/>
    </source>
</evidence>
<evidence type="ECO:0000313" key="10">
    <source>
        <dbReference type="EMBL" id="CAG9861244.1"/>
    </source>
</evidence>
<comment type="function">
    <text evidence="9">Mediates the uptake of pyruvate into mitochondria.</text>
</comment>
<dbReference type="EMBL" id="OU900097">
    <property type="protein sequence ID" value="CAG9861244.1"/>
    <property type="molecule type" value="Genomic_DNA"/>
</dbReference>
<evidence type="ECO:0000256" key="4">
    <source>
        <dbReference type="ARBA" id="ARBA00022692"/>
    </source>
</evidence>
<evidence type="ECO:0000256" key="5">
    <source>
        <dbReference type="ARBA" id="ARBA00022792"/>
    </source>
</evidence>
<dbReference type="OrthoDB" id="1697690at2759"/>
<dbReference type="PANTHER" id="PTHR14154">
    <property type="entry name" value="UPF0041 BRAIN PROTEIN 44-RELATED"/>
    <property type="match status" value="1"/>
</dbReference>
<reference evidence="10" key="1">
    <citation type="submission" date="2022-01" db="EMBL/GenBank/DDBJ databases">
        <authorList>
            <person name="King R."/>
        </authorList>
    </citation>
    <scope>NUCLEOTIDE SEQUENCE</scope>
</reference>
<evidence type="ECO:0000256" key="3">
    <source>
        <dbReference type="ARBA" id="ARBA00022448"/>
    </source>
</evidence>
<keyword evidence="6 9" id="KW-1133">Transmembrane helix</keyword>
<name>A0A9N9TR99_PHYSR</name>
<feature type="transmembrane region" description="Helical" evidence="9">
    <location>
        <begin position="49"/>
        <end position="70"/>
    </location>
</feature>
<feature type="transmembrane region" description="Helical" evidence="9">
    <location>
        <begin position="20"/>
        <end position="43"/>
    </location>
</feature>
<evidence type="ECO:0000313" key="11">
    <source>
        <dbReference type="Proteomes" id="UP001153712"/>
    </source>
</evidence>
<protein>
    <recommendedName>
        <fullName evidence="9">Mitochondrial pyruvate carrier</fullName>
    </recommendedName>
</protein>
<keyword evidence="4 9" id="KW-0812">Transmembrane</keyword>
<evidence type="ECO:0000256" key="7">
    <source>
        <dbReference type="ARBA" id="ARBA00023128"/>
    </source>
</evidence>
<dbReference type="Proteomes" id="UP001153712">
    <property type="component" value="Chromosome 4"/>
</dbReference>
<evidence type="ECO:0000256" key="2">
    <source>
        <dbReference type="ARBA" id="ARBA00006416"/>
    </source>
</evidence>
<evidence type="ECO:0000256" key="9">
    <source>
        <dbReference type="RuleBase" id="RU363100"/>
    </source>
</evidence>
<comment type="similarity">
    <text evidence="2 9">Belongs to the mitochondrial pyruvate carrier (MPC) (TC 2.A.105) family.</text>
</comment>
<keyword evidence="8 9" id="KW-0472">Membrane</keyword>
<dbReference type="Pfam" id="PF03650">
    <property type="entry name" value="MPC"/>
    <property type="match status" value="1"/>
</dbReference>
<organism evidence="10 11">
    <name type="scientific">Phyllotreta striolata</name>
    <name type="common">Striped flea beetle</name>
    <name type="synonym">Crioceris striolata</name>
    <dbReference type="NCBI Taxonomy" id="444603"/>
    <lineage>
        <taxon>Eukaryota</taxon>
        <taxon>Metazoa</taxon>
        <taxon>Ecdysozoa</taxon>
        <taxon>Arthropoda</taxon>
        <taxon>Hexapoda</taxon>
        <taxon>Insecta</taxon>
        <taxon>Pterygota</taxon>
        <taxon>Neoptera</taxon>
        <taxon>Endopterygota</taxon>
        <taxon>Coleoptera</taxon>
        <taxon>Polyphaga</taxon>
        <taxon>Cucujiformia</taxon>
        <taxon>Chrysomeloidea</taxon>
        <taxon>Chrysomelidae</taxon>
        <taxon>Galerucinae</taxon>
        <taxon>Alticini</taxon>
        <taxon>Phyllotreta</taxon>
    </lineage>
</organism>
<keyword evidence="7 9" id="KW-0496">Mitochondrion</keyword>
<keyword evidence="3 9" id="KW-0813">Transport</keyword>
<sequence length="108" mass="12557">MSSVFRKLTTRLKSKEFRDYLLSTHFWGPVANWGIPIAAIGDFKKDPKFISPIMTVALCLYSAMFMRFAWKVEPRNLLLFACHFTNEGAQLVQLTRAIIYNSQQHQEK</sequence>
<evidence type="ECO:0000256" key="6">
    <source>
        <dbReference type="ARBA" id="ARBA00022989"/>
    </source>
</evidence>
<proteinExistence type="inferred from homology"/>
<dbReference type="GO" id="GO:0006850">
    <property type="term" value="P:pyruvate import into mitochondria"/>
    <property type="evidence" value="ECO:0007669"/>
    <property type="project" value="InterPro"/>
</dbReference>
<comment type="subcellular location">
    <subcellularLocation>
        <location evidence="1 9">Mitochondrion inner membrane</location>
        <topology evidence="1 9">Multi-pass membrane protein</topology>
    </subcellularLocation>
</comment>
<dbReference type="AlphaFoldDB" id="A0A9N9TR99"/>
<dbReference type="InterPro" id="IPR005336">
    <property type="entry name" value="MPC"/>
</dbReference>
<dbReference type="GO" id="GO:0005743">
    <property type="term" value="C:mitochondrial inner membrane"/>
    <property type="evidence" value="ECO:0007669"/>
    <property type="project" value="UniProtKB-SubCell"/>
</dbReference>
<evidence type="ECO:0000256" key="1">
    <source>
        <dbReference type="ARBA" id="ARBA00004448"/>
    </source>
</evidence>
<keyword evidence="5 9" id="KW-0999">Mitochondrion inner membrane</keyword>
<keyword evidence="11" id="KW-1185">Reference proteome</keyword>
<gene>
    <name evidence="10" type="ORF">PHYEVI_LOCUS7587</name>
</gene>